<accession>A0A4R3MLC4</accession>
<evidence type="ECO:0000259" key="4">
    <source>
        <dbReference type="Pfam" id="PF02275"/>
    </source>
</evidence>
<evidence type="ECO:0000313" key="5">
    <source>
        <dbReference type="EMBL" id="TCT15428.1"/>
    </source>
</evidence>
<dbReference type="RefSeq" id="WP_165878489.1">
    <property type="nucleotide sequence ID" value="NZ_SMAL01000003.1"/>
</dbReference>
<dbReference type="InterPro" id="IPR029055">
    <property type="entry name" value="Ntn_hydrolases_N"/>
</dbReference>
<feature type="domain" description="Choloylglycine hydrolase/NAAA C-terminal" evidence="4">
    <location>
        <begin position="106"/>
        <end position="282"/>
    </location>
</feature>
<dbReference type="GO" id="GO:0016787">
    <property type="term" value="F:hydrolase activity"/>
    <property type="evidence" value="ECO:0007669"/>
    <property type="project" value="UniProtKB-KW"/>
</dbReference>
<protein>
    <submittedName>
        <fullName evidence="5">Linear amide C-N hydrolase (Choloylglycine hydrolase family)</fullName>
    </submittedName>
</protein>
<dbReference type="SUPFAM" id="SSF56235">
    <property type="entry name" value="N-terminal nucleophile aminohydrolases (Ntn hydrolases)"/>
    <property type="match status" value="1"/>
</dbReference>
<evidence type="ECO:0000313" key="6">
    <source>
        <dbReference type="Proteomes" id="UP000294902"/>
    </source>
</evidence>
<dbReference type="Gene3D" id="3.60.60.10">
    <property type="entry name" value="Penicillin V Acylase, Chain A"/>
    <property type="match status" value="1"/>
</dbReference>
<sequence length="353" mass="40501">MKEIKNGRKVKKKQSIRKIFLIVISIIIVPILMFVGLFHNEIATIASIKKVGNLPFYEMKYYGGYSFDKYIEKGASSEEELESFIKNNLAYGLLDGWDEIYDFQGCAVFTATTPEGDRIFAKNFDYPYTIPVVIETNPKNSYQSIAMGSYAFFGWNNDTDDTKMKSKLTTLAAPYLIVDGMNEKGLAVSTLTLEGSKAPVDKDKKTFFDITILRYILDKAGTVEEALEIISQYNIALYKNYPSHFIFADATGDSIIIEFVNKEMKVIDQEKDYQIITNHQLYNNPNPRRGCKRYSYFERTLTASNGILTVEEALELLHSQANRQFWSVVYNLTQRTVAVTFHNDLETVYYYEI</sequence>
<keyword evidence="3" id="KW-0812">Transmembrane</keyword>
<dbReference type="InterPro" id="IPR052193">
    <property type="entry name" value="Peptidase_C59"/>
</dbReference>
<comment type="caution">
    <text evidence="5">The sequence shown here is derived from an EMBL/GenBank/DDBJ whole genome shotgun (WGS) entry which is preliminary data.</text>
</comment>
<keyword evidence="3" id="KW-1133">Transmembrane helix</keyword>
<keyword evidence="6" id="KW-1185">Reference proteome</keyword>
<name>A0A4R3MLC4_9FIRM</name>
<comment type="similarity">
    <text evidence="1">Belongs to the peptidase C59 family.</text>
</comment>
<dbReference type="PANTHER" id="PTHR35527:SF2">
    <property type="entry name" value="HYDROLASE"/>
    <property type="match status" value="1"/>
</dbReference>
<gene>
    <name evidence="5" type="ORF">EDC18_103133</name>
</gene>
<organism evidence="5 6">
    <name type="scientific">Natranaerovirga pectinivora</name>
    <dbReference type="NCBI Taxonomy" id="682400"/>
    <lineage>
        <taxon>Bacteria</taxon>
        <taxon>Bacillati</taxon>
        <taxon>Bacillota</taxon>
        <taxon>Clostridia</taxon>
        <taxon>Lachnospirales</taxon>
        <taxon>Natranaerovirgaceae</taxon>
        <taxon>Natranaerovirga</taxon>
    </lineage>
</organism>
<evidence type="ECO:0000256" key="3">
    <source>
        <dbReference type="SAM" id="Phobius"/>
    </source>
</evidence>
<evidence type="ECO:0000256" key="2">
    <source>
        <dbReference type="ARBA" id="ARBA00022801"/>
    </source>
</evidence>
<evidence type="ECO:0000256" key="1">
    <source>
        <dbReference type="ARBA" id="ARBA00006625"/>
    </source>
</evidence>
<dbReference type="CDD" id="cd01935">
    <property type="entry name" value="Ntn_CGH_like"/>
    <property type="match status" value="1"/>
</dbReference>
<reference evidence="5 6" key="1">
    <citation type="submission" date="2019-03" db="EMBL/GenBank/DDBJ databases">
        <title>Genomic Encyclopedia of Type Strains, Phase IV (KMG-IV): sequencing the most valuable type-strain genomes for metagenomic binning, comparative biology and taxonomic classification.</title>
        <authorList>
            <person name="Goeker M."/>
        </authorList>
    </citation>
    <scope>NUCLEOTIDE SEQUENCE [LARGE SCALE GENOMIC DNA]</scope>
    <source>
        <strain evidence="5 6">DSM 24629</strain>
    </source>
</reference>
<dbReference type="AlphaFoldDB" id="A0A4R3MLC4"/>
<dbReference type="Proteomes" id="UP000294902">
    <property type="component" value="Unassembled WGS sequence"/>
</dbReference>
<keyword evidence="3" id="KW-0472">Membrane</keyword>
<dbReference type="PANTHER" id="PTHR35527">
    <property type="entry name" value="CHOLOYLGLYCINE HYDROLASE"/>
    <property type="match status" value="1"/>
</dbReference>
<dbReference type="EMBL" id="SMAL01000003">
    <property type="protein sequence ID" value="TCT15428.1"/>
    <property type="molecule type" value="Genomic_DNA"/>
</dbReference>
<feature type="transmembrane region" description="Helical" evidence="3">
    <location>
        <begin position="20"/>
        <end position="39"/>
    </location>
</feature>
<keyword evidence="2 5" id="KW-0378">Hydrolase</keyword>
<dbReference type="InterPro" id="IPR029132">
    <property type="entry name" value="CBAH/NAAA_C"/>
</dbReference>
<proteinExistence type="inferred from homology"/>
<dbReference type="Pfam" id="PF02275">
    <property type="entry name" value="CBAH"/>
    <property type="match status" value="1"/>
</dbReference>